<dbReference type="InterPro" id="IPR007208">
    <property type="entry name" value="MrpF/PhaF-like"/>
</dbReference>
<evidence type="ECO:0000256" key="1">
    <source>
        <dbReference type="ARBA" id="ARBA00004651"/>
    </source>
</evidence>
<reference evidence="10 11" key="1">
    <citation type="submission" date="2018-01" db="EMBL/GenBank/DDBJ databases">
        <title>Complete genome sequences of the type strains of Marinobacter flavimaris and Marinobacter maroccanus.</title>
        <authorList>
            <person name="Palau M."/>
            <person name="Boujida N."/>
            <person name="Manresa A."/>
            <person name="Minana-Galbis D."/>
        </authorList>
    </citation>
    <scope>NUCLEOTIDE SEQUENCE [LARGE SCALE GENOMIC DNA]</scope>
    <source>
        <strain evidence="10 11">N4</strain>
    </source>
</reference>
<keyword evidence="11" id="KW-1185">Reference proteome</keyword>
<evidence type="ECO:0000256" key="2">
    <source>
        <dbReference type="ARBA" id="ARBA00009212"/>
    </source>
</evidence>
<evidence type="ECO:0000313" key="10">
    <source>
        <dbReference type="EMBL" id="PPI85827.1"/>
    </source>
</evidence>
<feature type="transmembrane region" description="Helical" evidence="9">
    <location>
        <begin position="6"/>
        <end position="22"/>
    </location>
</feature>
<dbReference type="PANTHER" id="PTHR34702:SF1">
    <property type="entry name" value="NA(+)_H(+) ANTIPORTER SUBUNIT F"/>
    <property type="match status" value="1"/>
</dbReference>
<keyword evidence="5 9" id="KW-0812">Transmembrane</keyword>
<dbReference type="PANTHER" id="PTHR34702">
    <property type="entry name" value="NA(+)/H(+) ANTIPORTER SUBUNIT F1"/>
    <property type="match status" value="1"/>
</dbReference>
<evidence type="ECO:0000256" key="6">
    <source>
        <dbReference type="ARBA" id="ARBA00022989"/>
    </source>
</evidence>
<feature type="transmembrane region" description="Helical" evidence="9">
    <location>
        <begin position="34"/>
        <end position="53"/>
    </location>
</feature>
<comment type="caution">
    <text evidence="10">The sequence shown here is derived from an EMBL/GenBank/DDBJ whole genome shotgun (WGS) entry which is preliminary data.</text>
</comment>
<sequence>MLGIAINIVYLMLSLALLFAFIRLTRGPSLADRVVALELIASVVVGYVGVHAIDTGVSSFLDVAIVISLTAFLAAIGFARFLERGGVKDE</sequence>
<evidence type="ECO:0000256" key="4">
    <source>
        <dbReference type="ARBA" id="ARBA00022475"/>
    </source>
</evidence>
<dbReference type="GeneID" id="78561175"/>
<name>A0A2S5ZEK6_9GAMM</name>
<feature type="transmembrane region" description="Helical" evidence="9">
    <location>
        <begin position="59"/>
        <end position="82"/>
    </location>
</feature>
<keyword evidence="3 8" id="KW-0813">Transport</keyword>
<comment type="similarity">
    <text evidence="2 8">Belongs to the CPA3 antiporters (TC 2.A.63) subunit F family.</text>
</comment>
<keyword evidence="8" id="KW-0406">Ion transport</keyword>
<keyword evidence="6 9" id="KW-1133">Transmembrane helix</keyword>
<evidence type="ECO:0000256" key="8">
    <source>
        <dbReference type="PIRNR" id="PIRNR028784"/>
    </source>
</evidence>
<dbReference type="GO" id="GO:0005886">
    <property type="term" value="C:plasma membrane"/>
    <property type="evidence" value="ECO:0007669"/>
    <property type="project" value="UniProtKB-SubCell"/>
</dbReference>
<evidence type="ECO:0000256" key="3">
    <source>
        <dbReference type="ARBA" id="ARBA00022448"/>
    </source>
</evidence>
<comment type="subcellular location">
    <subcellularLocation>
        <location evidence="1 8">Cell membrane</location>
        <topology evidence="1 8">Multi-pass membrane protein</topology>
    </subcellularLocation>
</comment>
<dbReference type="Pfam" id="PF04066">
    <property type="entry name" value="MrpF_PhaF"/>
    <property type="match status" value="1"/>
</dbReference>
<keyword evidence="7 8" id="KW-0472">Membrane</keyword>
<dbReference type="PIRSF" id="PIRSF028784">
    <property type="entry name" value="MrpF"/>
    <property type="match status" value="1"/>
</dbReference>
<dbReference type="OrthoDB" id="9800226at2"/>
<keyword evidence="4 8" id="KW-1003">Cell membrane</keyword>
<evidence type="ECO:0000313" key="11">
    <source>
        <dbReference type="Proteomes" id="UP000239917"/>
    </source>
</evidence>
<dbReference type="EMBL" id="PSSX01000001">
    <property type="protein sequence ID" value="PPI85827.1"/>
    <property type="molecule type" value="Genomic_DNA"/>
</dbReference>
<evidence type="ECO:0000256" key="5">
    <source>
        <dbReference type="ARBA" id="ARBA00022692"/>
    </source>
</evidence>
<dbReference type="RefSeq" id="WP_014577875.1">
    <property type="nucleotide sequence ID" value="NZ_PSSX01000001.1"/>
</dbReference>
<dbReference type="AlphaFoldDB" id="A0A2S5ZEK6"/>
<proteinExistence type="inferred from homology"/>
<keyword evidence="8" id="KW-0050">Antiport</keyword>
<gene>
    <name evidence="10" type="ORF">KEHDKFFH_00470</name>
</gene>
<organism evidence="10 11">
    <name type="scientific">Marinobacter maroccanus</name>
    <dbReference type="NCBI Taxonomy" id="2055143"/>
    <lineage>
        <taxon>Bacteria</taxon>
        <taxon>Pseudomonadati</taxon>
        <taxon>Pseudomonadota</taxon>
        <taxon>Gammaproteobacteria</taxon>
        <taxon>Pseudomonadales</taxon>
        <taxon>Marinobacteraceae</taxon>
        <taxon>Marinobacter</taxon>
    </lineage>
</organism>
<dbReference type="GO" id="GO:0015385">
    <property type="term" value="F:sodium:proton antiporter activity"/>
    <property type="evidence" value="ECO:0007669"/>
    <property type="project" value="TreeGrafter"/>
</dbReference>
<evidence type="ECO:0000256" key="7">
    <source>
        <dbReference type="ARBA" id="ARBA00023136"/>
    </source>
</evidence>
<evidence type="ECO:0000256" key="9">
    <source>
        <dbReference type="SAM" id="Phobius"/>
    </source>
</evidence>
<dbReference type="Proteomes" id="UP000239917">
    <property type="component" value="Unassembled WGS sequence"/>
</dbReference>
<protein>
    <submittedName>
        <fullName evidence="10">pH regulation protein F</fullName>
    </submittedName>
</protein>
<accession>A0A2S5ZEK6</accession>